<dbReference type="Pfam" id="PF04014">
    <property type="entry name" value="MazE_antitoxin"/>
    <property type="match status" value="1"/>
</dbReference>
<organism evidence="3 4">
    <name type="scientific">Natranaeroarchaeum aerophilus</name>
    <dbReference type="NCBI Taxonomy" id="2917711"/>
    <lineage>
        <taxon>Archaea</taxon>
        <taxon>Methanobacteriati</taxon>
        <taxon>Methanobacteriota</taxon>
        <taxon>Stenosarchaea group</taxon>
        <taxon>Halobacteria</taxon>
        <taxon>Halobacteriales</taxon>
        <taxon>Natronoarchaeaceae</taxon>
        <taxon>Natranaeroarchaeum</taxon>
    </lineage>
</organism>
<protein>
    <submittedName>
        <fullName evidence="3">AbrB/MazE/SpoVT family DNA-binding domain-containing protein</fullName>
    </submittedName>
</protein>
<dbReference type="PANTHER" id="PTHR34860">
    <property type="entry name" value="REPRESSOR-LIKE PROTEIN SSO7C3"/>
    <property type="match status" value="1"/>
</dbReference>
<dbReference type="EMBL" id="JAKRVY010000001">
    <property type="protein sequence ID" value="MCL9812878.1"/>
    <property type="molecule type" value="Genomic_DNA"/>
</dbReference>
<gene>
    <name evidence="3" type="ORF">AArcSt11_04330</name>
</gene>
<dbReference type="InterPro" id="IPR037914">
    <property type="entry name" value="SpoVT-AbrB_sf"/>
</dbReference>
<evidence type="ECO:0000313" key="3">
    <source>
        <dbReference type="EMBL" id="MCL9812878.1"/>
    </source>
</evidence>
<dbReference type="SUPFAM" id="SSF89447">
    <property type="entry name" value="AbrB/MazE/MraZ-like"/>
    <property type="match status" value="1"/>
</dbReference>
<comment type="caution">
    <text evidence="3">The sequence shown here is derived from an EMBL/GenBank/DDBJ whole genome shotgun (WGS) entry which is preliminary data.</text>
</comment>
<dbReference type="NCBIfam" id="TIGR01439">
    <property type="entry name" value="lp_hng_hel_AbrB"/>
    <property type="match status" value="1"/>
</dbReference>
<name>A0AAE3K407_9EURY</name>
<dbReference type="GO" id="GO:0003677">
    <property type="term" value="F:DNA binding"/>
    <property type="evidence" value="ECO:0007669"/>
    <property type="project" value="UniProtKB-KW"/>
</dbReference>
<evidence type="ECO:0000256" key="1">
    <source>
        <dbReference type="SAM" id="MobiDB-lite"/>
    </source>
</evidence>
<dbReference type="PANTHER" id="PTHR34860:SF6">
    <property type="entry name" value="REPRESSOR-LIKE PROTEIN SSO7C3"/>
    <property type="match status" value="1"/>
</dbReference>
<proteinExistence type="predicted"/>
<dbReference type="Gene3D" id="2.10.260.10">
    <property type="match status" value="1"/>
</dbReference>
<keyword evidence="3" id="KW-0238">DNA-binding</keyword>
<sequence>MNTDRRIDHKGRVTIPREIRDQLDIDPGESVSIEVRGGKIVIRRKMERTDAVERLDGCINEETRRDATENLTPEELKRQWTSDL</sequence>
<dbReference type="InterPro" id="IPR007159">
    <property type="entry name" value="SpoVT-AbrB_dom"/>
</dbReference>
<evidence type="ECO:0000259" key="2">
    <source>
        <dbReference type="PROSITE" id="PS51740"/>
    </source>
</evidence>
<dbReference type="AlphaFoldDB" id="A0AAE3K407"/>
<reference evidence="3 4" key="1">
    <citation type="journal article" date="2022" name="Syst. Appl. Microbiol.">
        <title>Natronocalculus amylovorans gen. nov., sp. nov., and Natranaeroarchaeum aerophilus sp. nov., dominant culturable amylolytic natronoarchaea from hypersaline soda lakes in southwestern Siberia.</title>
        <authorList>
            <person name="Sorokin D.Y."/>
            <person name="Elcheninov A.G."/>
            <person name="Khizhniak T.V."/>
            <person name="Koenen M."/>
            <person name="Bale N.J."/>
            <person name="Damste J.S.S."/>
            <person name="Kublanov I.V."/>
        </authorList>
    </citation>
    <scope>NUCLEOTIDE SEQUENCE [LARGE SCALE GENOMIC DNA]</scope>
    <source>
        <strain evidence="3 4">AArc-St1-1</strain>
    </source>
</reference>
<dbReference type="SMART" id="SM00966">
    <property type="entry name" value="SpoVT_AbrB"/>
    <property type="match status" value="1"/>
</dbReference>
<feature type="domain" description="SpoVT-AbrB" evidence="2">
    <location>
        <begin position="2"/>
        <end position="47"/>
    </location>
</feature>
<dbReference type="RefSeq" id="WP_250594938.1">
    <property type="nucleotide sequence ID" value="NZ_JAKRVY010000001.1"/>
</dbReference>
<dbReference type="Proteomes" id="UP001202674">
    <property type="component" value="Unassembled WGS sequence"/>
</dbReference>
<dbReference type="PROSITE" id="PS51740">
    <property type="entry name" value="SPOVT_ABRB"/>
    <property type="match status" value="1"/>
</dbReference>
<dbReference type="InterPro" id="IPR052975">
    <property type="entry name" value="Repressor-like_regulatory"/>
</dbReference>
<evidence type="ECO:0000313" key="4">
    <source>
        <dbReference type="Proteomes" id="UP001202674"/>
    </source>
</evidence>
<accession>A0AAE3K407</accession>
<feature type="region of interest" description="Disordered" evidence="1">
    <location>
        <begin position="65"/>
        <end position="84"/>
    </location>
</feature>
<keyword evidence="4" id="KW-1185">Reference proteome</keyword>